<comment type="caution">
    <text evidence="3">The sequence shown here is derived from an EMBL/GenBank/DDBJ whole genome shotgun (WGS) entry which is preliminary data.</text>
</comment>
<keyword evidence="1" id="KW-0812">Transmembrane</keyword>
<feature type="transmembrane region" description="Helical" evidence="1">
    <location>
        <begin position="186"/>
        <end position="207"/>
    </location>
</feature>
<gene>
    <name evidence="3" type="ORF">FJU08_13765</name>
</gene>
<keyword evidence="4" id="KW-1185">Reference proteome</keyword>
<reference evidence="3 4" key="1">
    <citation type="submission" date="2019-06" db="EMBL/GenBank/DDBJ databases">
        <authorList>
            <person name="Li M."/>
        </authorList>
    </citation>
    <scope>NUCLEOTIDE SEQUENCE [LARGE SCALE GENOMIC DNA]</scope>
    <source>
        <strain evidence="3 4">BGMRC2036</strain>
    </source>
</reference>
<feature type="transmembrane region" description="Helical" evidence="1">
    <location>
        <begin position="117"/>
        <end position="136"/>
    </location>
</feature>
<dbReference type="RefSeq" id="WP_141149600.1">
    <property type="nucleotide sequence ID" value="NZ_VHLG01000009.1"/>
</dbReference>
<dbReference type="InterPro" id="IPR012429">
    <property type="entry name" value="HGSNAT_cat"/>
</dbReference>
<dbReference type="Pfam" id="PF07786">
    <property type="entry name" value="HGSNAT_cat"/>
    <property type="match status" value="1"/>
</dbReference>
<dbReference type="EMBL" id="VHLG01000009">
    <property type="protein sequence ID" value="TPW29404.1"/>
    <property type="molecule type" value="Genomic_DNA"/>
</dbReference>
<name>A0A506U8H8_9HYPH</name>
<evidence type="ECO:0000256" key="1">
    <source>
        <dbReference type="SAM" id="Phobius"/>
    </source>
</evidence>
<keyword evidence="1" id="KW-0472">Membrane</keyword>
<evidence type="ECO:0000313" key="4">
    <source>
        <dbReference type="Proteomes" id="UP000318801"/>
    </source>
</evidence>
<evidence type="ECO:0000313" key="3">
    <source>
        <dbReference type="EMBL" id="TPW29404.1"/>
    </source>
</evidence>
<feature type="transmembrane region" description="Helical" evidence="1">
    <location>
        <begin position="20"/>
        <end position="39"/>
    </location>
</feature>
<feature type="transmembrane region" description="Helical" evidence="1">
    <location>
        <begin position="228"/>
        <end position="249"/>
    </location>
</feature>
<feature type="domain" description="Heparan-alpha-glucosaminide N-acetyltransferase catalytic" evidence="2">
    <location>
        <begin position="19"/>
        <end position="236"/>
    </location>
</feature>
<feature type="transmembrane region" description="Helical" evidence="1">
    <location>
        <begin position="59"/>
        <end position="79"/>
    </location>
</feature>
<dbReference type="OrthoDB" id="9807591at2"/>
<accession>A0A506U8H8</accession>
<organism evidence="3 4">
    <name type="scientific">Martelella alba</name>
    <dbReference type="NCBI Taxonomy" id="2590451"/>
    <lineage>
        <taxon>Bacteria</taxon>
        <taxon>Pseudomonadati</taxon>
        <taxon>Pseudomonadota</taxon>
        <taxon>Alphaproteobacteria</taxon>
        <taxon>Hyphomicrobiales</taxon>
        <taxon>Aurantimonadaceae</taxon>
        <taxon>Martelella</taxon>
    </lineage>
</organism>
<keyword evidence="1" id="KW-1133">Transmembrane helix</keyword>
<evidence type="ECO:0000259" key="2">
    <source>
        <dbReference type="Pfam" id="PF07786"/>
    </source>
</evidence>
<dbReference type="AlphaFoldDB" id="A0A506U8H8"/>
<feature type="transmembrane region" description="Helical" evidence="1">
    <location>
        <begin position="91"/>
        <end position="111"/>
    </location>
</feature>
<proteinExistence type="predicted"/>
<dbReference type="Proteomes" id="UP000318801">
    <property type="component" value="Unassembled WGS sequence"/>
</dbReference>
<sequence>MTILNVSNAALTQKAPRPRIHILDAARGIALIAMAIYHFTWDLDHFGYVDPGLSTRGGFAIFAHAIAASFLFIAGYSLYMAHGRQWRMRAFAKRLAILVVAGAAITVVSIITTPNAIIYFGILQAIAVSSIIGLAFVRLPAPVTLVAGIAAFALPFFIRPEFFDPRYLAWITMPAHPPISNDYVPLLPWIGPFLIGIAASRLTLPWLKTASLWPKRENGFTFLGRHSLIFYLLHQPVLFGLVFLATLFVPPDLSPAYLSSCQTSCEASDSAAFCTSYCSCTLDRLKEAKLFTPLMHDETTDGDAIRLNQIAMMCSVN</sequence>
<protein>
    <submittedName>
        <fullName evidence="3">DUF1624 domain-containing protein</fullName>
    </submittedName>
</protein>
<feature type="transmembrane region" description="Helical" evidence="1">
    <location>
        <begin position="141"/>
        <end position="158"/>
    </location>
</feature>